<feature type="compositionally biased region" description="Polar residues" evidence="2">
    <location>
        <begin position="982"/>
        <end position="994"/>
    </location>
</feature>
<feature type="coiled-coil region" evidence="1">
    <location>
        <begin position="363"/>
        <end position="390"/>
    </location>
</feature>
<feature type="compositionally biased region" description="Polar residues" evidence="2">
    <location>
        <begin position="303"/>
        <end position="313"/>
    </location>
</feature>
<dbReference type="Proteomes" id="UP000789405">
    <property type="component" value="Unassembled WGS sequence"/>
</dbReference>
<feature type="region of interest" description="Disordered" evidence="2">
    <location>
        <begin position="11"/>
        <end position="81"/>
    </location>
</feature>
<feature type="compositionally biased region" description="Polar residues" evidence="2">
    <location>
        <begin position="594"/>
        <end position="610"/>
    </location>
</feature>
<reference evidence="3" key="1">
    <citation type="submission" date="2021-06" db="EMBL/GenBank/DDBJ databases">
        <authorList>
            <person name="Kallberg Y."/>
            <person name="Tangrot J."/>
            <person name="Rosling A."/>
        </authorList>
    </citation>
    <scope>NUCLEOTIDE SEQUENCE</scope>
    <source>
        <strain evidence="3">MA453B</strain>
    </source>
</reference>
<keyword evidence="1" id="KW-0175">Coiled coil</keyword>
<feature type="compositionally biased region" description="Basic and acidic residues" evidence="2">
    <location>
        <begin position="18"/>
        <end position="27"/>
    </location>
</feature>
<dbReference type="OrthoDB" id="1922977at2759"/>
<dbReference type="AlphaFoldDB" id="A0A9N9B705"/>
<comment type="caution">
    <text evidence="3">The sequence shown here is derived from an EMBL/GenBank/DDBJ whole genome shotgun (WGS) entry which is preliminary data.</text>
</comment>
<evidence type="ECO:0000313" key="3">
    <source>
        <dbReference type="EMBL" id="CAG8554685.1"/>
    </source>
</evidence>
<feature type="region of interest" description="Disordered" evidence="2">
    <location>
        <begin position="591"/>
        <end position="640"/>
    </location>
</feature>
<protein>
    <submittedName>
        <fullName evidence="3">25228_t:CDS:1</fullName>
    </submittedName>
</protein>
<evidence type="ECO:0000256" key="1">
    <source>
        <dbReference type="SAM" id="Coils"/>
    </source>
</evidence>
<feature type="region of interest" description="Disordered" evidence="2">
    <location>
        <begin position="290"/>
        <end position="315"/>
    </location>
</feature>
<keyword evidence="4" id="KW-1185">Reference proteome</keyword>
<proteinExistence type="predicted"/>
<accession>A0A9N9B705</accession>
<dbReference type="EMBL" id="CAJVPY010002274">
    <property type="protein sequence ID" value="CAG8554685.1"/>
    <property type="molecule type" value="Genomic_DNA"/>
</dbReference>
<feature type="region of interest" description="Disordered" evidence="2">
    <location>
        <begin position="394"/>
        <end position="431"/>
    </location>
</feature>
<evidence type="ECO:0000313" key="4">
    <source>
        <dbReference type="Proteomes" id="UP000789405"/>
    </source>
</evidence>
<organism evidence="3 4">
    <name type="scientific">Dentiscutata erythropus</name>
    <dbReference type="NCBI Taxonomy" id="1348616"/>
    <lineage>
        <taxon>Eukaryota</taxon>
        <taxon>Fungi</taxon>
        <taxon>Fungi incertae sedis</taxon>
        <taxon>Mucoromycota</taxon>
        <taxon>Glomeromycotina</taxon>
        <taxon>Glomeromycetes</taxon>
        <taxon>Diversisporales</taxon>
        <taxon>Gigasporaceae</taxon>
        <taxon>Dentiscutata</taxon>
    </lineage>
</organism>
<name>A0A9N9B705_9GLOM</name>
<feature type="compositionally biased region" description="Polar residues" evidence="2">
    <location>
        <begin position="34"/>
        <end position="53"/>
    </location>
</feature>
<gene>
    <name evidence="3" type="ORF">DERYTH_LOCUS5441</name>
</gene>
<sequence>MPPEIEALRLAALSTRNPRKEKSKAEENDFPVANVSTSSNSPNLQPTSVNQATVEDVMVEDGNRSEREEGELSDSDSINGCNEPIKESGFQHRSEETVANVVHQQQSYQQAYLDTKYAEEDLTRKLLSDLYRLSATPDDIIEAGIPVDVVIRFSREINYPLPPHLAVFSIPVRKPLTPADVPSHENASSNMMINSTSSPFQQNKSFPTSIPLVSNDQSVYPPTTYPIDQNTTFYSQLTSLQRDQPVESTMPGFSSVQYSTAQPSIVTSSSSPKEAYASRISLNPSINIVNSTQLPTSSPPKPQSNSIIPNNQKPFLAPRETNLVIELSDESDNERSITGLIKQVKKDIFPDSKLETEDENKAQPDAKKKLEEKEREIKRMNELIASKMESLKKNKVGPSSNVTTLQDKVSSNSSVTNAKAQVGPSRGNSPPPDIATIRAELEIFETAKANLNEIRSKIEAEERELSEVRSRIKDQERLESDYEKIHSNFNTQREELVNSRNALEARKALIESQLTDINRQIEDSNSSILSKETEIKDALSEKAKFMTRKTELVSNEKTVSENMIQLKKQLSSVHKTIVAKKELLLKLVKPKNEAGSSTTNRSESISTGKRTVSPEDATPRAVTKKAKLTSSVSGDEVAQLSKRMEKVSKEHQELLQSLTLLNKRKGKKVVTSSTSNANASEADAEILYSNNGSPSDSAKSNVKEHESLNIENTELMDVSDSYTKSADTQQQVQDDSSFIPYESVLKGFRSYRFHPRYKQEIGKHGYKLIMYSRNYNVYRKMCVFESQNRGRCNDDACTSQHWRDFPMSGRTPIEQQEYRSGLELLINKLRAEGKTNVDEIIDAIVIYRQQFISNNPFDNFDAPRIVFFNKKKPLGQAIDNEEASSAYDTGYVSESLPTPEISENEQVMYQSDEDSESDDNNHISQDSSELSSEHEGSDSDESQVQDGSAMIQDEQMYVDGESPFSPLHIGSPSSQHGEETPESQSTQTNNESFTGFSVMGAIYNWFR</sequence>
<feature type="coiled-coil region" evidence="1">
    <location>
        <begin position="441"/>
        <end position="520"/>
    </location>
</feature>
<feature type="compositionally biased region" description="Polar residues" evidence="2">
    <location>
        <begin position="397"/>
        <end position="419"/>
    </location>
</feature>
<evidence type="ECO:0000256" key="2">
    <source>
        <dbReference type="SAM" id="MobiDB-lite"/>
    </source>
</evidence>
<feature type="region of interest" description="Disordered" evidence="2">
    <location>
        <begin position="908"/>
        <end position="994"/>
    </location>
</feature>